<comment type="caution">
    <text evidence="2">The sequence shown here is derived from an EMBL/GenBank/DDBJ whole genome shotgun (WGS) entry which is preliminary data.</text>
</comment>
<feature type="region of interest" description="Disordered" evidence="1">
    <location>
        <begin position="1"/>
        <end position="24"/>
    </location>
</feature>
<name>A0A9X3EKN1_9BACT</name>
<accession>A0A9X3EKN1</accession>
<gene>
    <name evidence="2" type="ORF">OV079_09720</name>
</gene>
<organism evidence="2 3">
    <name type="scientific">Nannocystis pusilla</name>
    <dbReference type="NCBI Taxonomy" id="889268"/>
    <lineage>
        <taxon>Bacteria</taxon>
        <taxon>Pseudomonadati</taxon>
        <taxon>Myxococcota</taxon>
        <taxon>Polyangia</taxon>
        <taxon>Nannocystales</taxon>
        <taxon>Nannocystaceae</taxon>
        <taxon>Nannocystis</taxon>
    </lineage>
</organism>
<keyword evidence="3" id="KW-1185">Reference proteome</keyword>
<evidence type="ECO:0000313" key="2">
    <source>
        <dbReference type="EMBL" id="MCY1005839.1"/>
    </source>
</evidence>
<dbReference type="RefSeq" id="WP_267767700.1">
    <property type="nucleotide sequence ID" value="NZ_JAPNKE010000002.1"/>
</dbReference>
<evidence type="ECO:0000313" key="3">
    <source>
        <dbReference type="Proteomes" id="UP001150924"/>
    </source>
</evidence>
<dbReference type="EMBL" id="JAPNKE010000002">
    <property type="protein sequence ID" value="MCY1005839.1"/>
    <property type="molecule type" value="Genomic_DNA"/>
</dbReference>
<sequence>MVGLEDGLRPADGAHPPAADEKELPNSSGIAGYYRFNVWGMRMTVGALEWADAIHYGPAPEIPELELDGLEEDGVFAAMEALRGEAPADAPNPSQAELAAARAYLQAHEDAVSSSSLTDGRVGAFKFQSNDGWLVTPEECAVLARKLREHADLIARDYFPDADVSREDGHKWIVGFARYNEIAAEHGGYRVR</sequence>
<proteinExistence type="predicted"/>
<reference evidence="2" key="1">
    <citation type="submission" date="2022-11" db="EMBL/GenBank/DDBJ databases">
        <title>Minimal conservation of predation-associated metabolite biosynthetic gene clusters underscores biosynthetic potential of Myxococcota including descriptions for ten novel species: Archangium lansinium sp. nov., Myxococcus landrumus sp. nov., Nannocystis bai.</title>
        <authorList>
            <person name="Ahearne A."/>
            <person name="Stevens C."/>
            <person name="Phillips K."/>
        </authorList>
    </citation>
    <scope>NUCLEOTIDE SEQUENCE</scope>
    <source>
        <strain evidence="2">Na p29</strain>
    </source>
</reference>
<dbReference type="Proteomes" id="UP001150924">
    <property type="component" value="Unassembled WGS sequence"/>
</dbReference>
<evidence type="ECO:0000256" key="1">
    <source>
        <dbReference type="SAM" id="MobiDB-lite"/>
    </source>
</evidence>
<dbReference type="AlphaFoldDB" id="A0A9X3EKN1"/>
<protein>
    <submittedName>
        <fullName evidence="2">Uncharacterized protein</fullName>
    </submittedName>
</protein>